<evidence type="ECO:0000313" key="2">
    <source>
        <dbReference type="Proteomes" id="UP001200247"/>
    </source>
</evidence>
<protein>
    <submittedName>
        <fullName evidence="1">Uncharacterized protein</fullName>
    </submittedName>
</protein>
<evidence type="ECO:0000313" key="1">
    <source>
        <dbReference type="EMBL" id="MCG9027471.1"/>
    </source>
</evidence>
<reference evidence="1 2" key="1">
    <citation type="submission" date="2021-10" db="EMBL/GenBank/DDBJ databases">
        <title>Whole-genome sequencing analysis of Laribacter hongkongensis: virulence gene profiles, carbohydrate-active enzyme prediction, and antimicrobial resistance characterization.</title>
        <authorList>
            <person name="Yuan P."/>
            <person name="Zhan Y."/>
            <person name="Chen D."/>
        </authorList>
    </citation>
    <scope>NUCLEOTIDE SEQUENCE [LARGE SCALE GENOMIC DNA]</scope>
    <source>
        <strain evidence="1 2">W67</strain>
    </source>
</reference>
<dbReference type="AlphaFoldDB" id="A0ABD4SUJ3"/>
<name>A0ABD4SUJ3_9NEIS</name>
<dbReference type="Proteomes" id="UP001200247">
    <property type="component" value="Unassembled WGS sequence"/>
</dbReference>
<dbReference type="EMBL" id="JAJAXM010000071">
    <property type="protein sequence ID" value="MCG9027471.1"/>
    <property type="molecule type" value="Genomic_DNA"/>
</dbReference>
<dbReference type="RefSeq" id="WP_239894730.1">
    <property type="nucleotide sequence ID" value="NZ_JAJAXM010000071.1"/>
</dbReference>
<organism evidence="1 2">
    <name type="scientific">Laribacter hongkongensis</name>
    <dbReference type="NCBI Taxonomy" id="168471"/>
    <lineage>
        <taxon>Bacteria</taxon>
        <taxon>Pseudomonadati</taxon>
        <taxon>Pseudomonadota</taxon>
        <taxon>Betaproteobacteria</taxon>
        <taxon>Neisseriales</taxon>
        <taxon>Aquaspirillaceae</taxon>
        <taxon>Laribacter</taxon>
    </lineage>
</organism>
<sequence length="155" mass="16062">MIELDRPHTTRHHAPVAFNSATGLGGPITSADSRLAAIFTSVYNTTGASFMAGSGGGVLARAGSDVPVRQPCHMPASPLGGEESGSTLTSEATMPSFALRVFRALLSRSHAVSIIRPAADLAEARRMAADLIAQDQRCSVRITAGSRGFDVEVAA</sequence>
<accession>A0ABD4SUJ3</accession>
<proteinExistence type="predicted"/>
<comment type="caution">
    <text evidence="1">The sequence shown here is derived from an EMBL/GenBank/DDBJ whole genome shotgun (WGS) entry which is preliminary data.</text>
</comment>
<gene>
    <name evidence="1" type="ORF">LH440_16525</name>
</gene>